<protein>
    <submittedName>
        <fullName evidence="2">Uncharacterized protein</fullName>
    </submittedName>
</protein>
<comment type="caution">
    <text evidence="2">The sequence shown here is derived from an EMBL/GenBank/DDBJ whole genome shotgun (WGS) entry which is preliminary data.</text>
</comment>
<feature type="region of interest" description="Disordered" evidence="1">
    <location>
        <begin position="85"/>
        <end position="159"/>
    </location>
</feature>
<name>A0A9N7YBS0_PLEPL</name>
<sequence length="176" mass="19196">MRAAQIRAGQRGEQRRTRPMPRLRGLNSCEEEWGGEPQQAGAGRGACEGGRVKRATCCHRGRRRDSYRRTEAIFTRMMSEQSCGAIVPDDGRQRLEDEGGGGQHQLLLPRPTSAAVAATAAGPHPASSTSSWAPTSATRAPAKPQPARRKRSHQRSVGEVWWRSSGRGSVCLCPRL</sequence>
<feature type="region of interest" description="Disordered" evidence="1">
    <location>
        <begin position="1"/>
        <end position="49"/>
    </location>
</feature>
<gene>
    <name evidence="2" type="ORF">PLEPLA_LOCUS6375</name>
</gene>
<reference evidence="2" key="1">
    <citation type="submission" date="2020-03" db="EMBL/GenBank/DDBJ databases">
        <authorList>
            <person name="Weist P."/>
        </authorList>
    </citation>
    <scope>NUCLEOTIDE SEQUENCE</scope>
</reference>
<feature type="compositionally biased region" description="Low complexity" evidence="1">
    <location>
        <begin position="111"/>
        <end position="142"/>
    </location>
</feature>
<evidence type="ECO:0000313" key="3">
    <source>
        <dbReference type="Proteomes" id="UP001153269"/>
    </source>
</evidence>
<dbReference type="AlphaFoldDB" id="A0A9N7YBS0"/>
<evidence type="ECO:0000313" key="2">
    <source>
        <dbReference type="EMBL" id="CAB1418549.1"/>
    </source>
</evidence>
<organism evidence="2 3">
    <name type="scientific">Pleuronectes platessa</name>
    <name type="common">European plaice</name>
    <dbReference type="NCBI Taxonomy" id="8262"/>
    <lineage>
        <taxon>Eukaryota</taxon>
        <taxon>Metazoa</taxon>
        <taxon>Chordata</taxon>
        <taxon>Craniata</taxon>
        <taxon>Vertebrata</taxon>
        <taxon>Euteleostomi</taxon>
        <taxon>Actinopterygii</taxon>
        <taxon>Neopterygii</taxon>
        <taxon>Teleostei</taxon>
        <taxon>Neoteleostei</taxon>
        <taxon>Acanthomorphata</taxon>
        <taxon>Carangaria</taxon>
        <taxon>Pleuronectiformes</taxon>
        <taxon>Pleuronectoidei</taxon>
        <taxon>Pleuronectidae</taxon>
        <taxon>Pleuronectes</taxon>
    </lineage>
</organism>
<proteinExistence type="predicted"/>
<keyword evidence="3" id="KW-1185">Reference proteome</keyword>
<dbReference type="EMBL" id="CADEAL010000332">
    <property type="protein sequence ID" value="CAB1418549.1"/>
    <property type="molecule type" value="Genomic_DNA"/>
</dbReference>
<accession>A0A9N7YBS0</accession>
<evidence type="ECO:0000256" key="1">
    <source>
        <dbReference type="SAM" id="MobiDB-lite"/>
    </source>
</evidence>
<dbReference type="Proteomes" id="UP001153269">
    <property type="component" value="Unassembled WGS sequence"/>
</dbReference>